<feature type="non-terminal residue" evidence="2">
    <location>
        <position position="1"/>
    </location>
</feature>
<gene>
    <name evidence="2" type="ORF">A2U01_0017366</name>
</gene>
<dbReference type="GO" id="GO:0005801">
    <property type="term" value="C:cis-Golgi network"/>
    <property type="evidence" value="ECO:0007669"/>
    <property type="project" value="InterPro"/>
</dbReference>
<dbReference type="AlphaFoldDB" id="A0A392N9A7"/>
<reference evidence="2 3" key="1">
    <citation type="journal article" date="2018" name="Front. Plant Sci.">
        <title>Red Clover (Trifolium pratense) and Zigzag Clover (T. medium) - A Picture of Genomic Similarities and Differences.</title>
        <authorList>
            <person name="Dluhosova J."/>
            <person name="Istvanek J."/>
            <person name="Nedelnik J."/>
            <person name="Repkova J."/>
        </authorList>
    </citation>
    <scope>NUCLEOTIDE SEQUENCE [LARGE SCALE GENOMIC DNA]</scope>
    <source>
        <strain evidence="3">cv. 10/8</strain>
        <tissue evidence="2">Leaf</tissue>
    </source>
</reference>
<accession>A0A392N9A7</accession>
<dbReference type="Proteomes" id="UP000265520">
    <property type="component" value="Unassembled WGS sequence"/>
</dbReference>
<dbReference type="GO" id="GO:0017119">
    <property type="term" value="C:Golgi transport complex"/>
    <property type="evidence" value="ECO:0007669"/>
    <property type="project" value="TreeGrafter"/>
</dbReference>
<evidence type="ECO:0000313" key="2">
    <source>
        <dbReference type="EMBL" id="MCH96380.1"/>
    </source>
</evidence>
<proteinExistence type="predicted"/>
<dbReference type="EMBL" id="LXQA010032189">
    <property type="protein sequence ID" value="MCH96380.1"/>
    <property type="molecule type" value="Genomic_DNA"/>
</dbReference>
<dbReference type="GO" id="GO:0006891">
    <property type="term" value="P:intra-Golgi vesicle-mediated transport"/>
    <property type="evidence" value="ECO:0007669"/>
    <property type="project" value="TreeGrafter"/>
</dbReference>
<evidence type="ECO:0000259" key="1">
    <source>
        <dbReference type="Pfam" id="PF20671"/>
    </source>
</evidence>
<dbReference type="InterPro" id="IPR007265">
    <property type="entry name" value="COG_su3"/>
</dbReference>
<dbReference type="GO" id="GO:0007030">
    <property type="term" value="P:Golgi organization"/>
    <property type="evidence" value="ECO:0007669"/>
    <property type="project" value="TreeGrafter"/>
</dbReference>
<dbReference type="GO" id="GO:0006886">
    <property type="term" value="P:intracellular protein transport"/>
    <property type="evidence" value="ECO:0007669"/>
    <property type="project" value="InterPro"/>
</dbReference>
<sequence length="57" mass="6611">KASKLIAKRSSQMDGQLFLIKHLLNLREQIAPFNIEFSVTQKELDFSHLLEKKELGQ</sequence>
<keyword evidence="3" id="KW-1185">Reference proteome</keyword>
<organism evidence="2 3">
    <name type="scientific">Trifolium medium</name>
    <dbReference type="NCBI Taxonomy" id="97028"/>
    <lineage>
        <taxon>Eukaryota</taxon>
        <taxon>Viridiplantae</taxon>
        <taxon>Streptophyta</taxon>
        <taxon>Embryophyta</taxon>
        <taxon>Tracheophyta</taxon>
        <taxon>Spermatophyta</taxon>
        <taxon>Magnoliopsida</taxon>
        <taxon>eudicotyledons</taxon>
        <taxon>Gunneridae</taxon>
        <taxon>Pentapetalae</taxon>
        <taxon>rosids</taxon>
        <taxon>fabids</taxon>
        <taxon>Fabales</taxon>
        <taxon>Fabaceae</taxon>
        <taxon>Papilionoideae</taxon>
        <taxon>50 kb inversion clade</taxon>
        <taxon>NPAAA clade</taxon>
        <taxon>Hologalegina</taxon>
        <taxon>IRL clade</taxon>
        <taxon>Trifolieae</taxon>
        <taxon>Trifolium</taxon>
    </lineage>
</organism>
<comment type="caution">
    <text evidence="2">The sequence shown here is derived from an EMBL/GenBank/DDBJ whole genome shotgun (WGS) entry which is preliminary data.</text>
</comment>
<protein>
    <submittedName>
        <fullName evidence="2">Conserved oligomeric Golgi complex subunit 3-like</fullName>
    </submittedName>
</protein>
<dbReference type="PANTHER" id="PTHR13302">
    <property type="entry name" value="CONSERVED OLIGOMERIC GOLGI COMPLEX COMPONENT 3"/>
    <property type="match status" value="1"/>
</dbReference>
<name>A0A392N9A7_9FABA</name>
<evidence type="ECO:0000313" key="3">
    <source>
        <dbReference type="Proteomes" id="UP000265520"/>
    </source>
</evidence>
<dbReference type="InterPro" id="IPR048685">
    <property type="entry name" value="COG3_C"/>
</dbReference>
<dbReference type="Pfam" id="PF20671">
    <property type="entry name" value="COG3_C"/>
    <property type="match status" value="1"/>
</dbReference>
<dbReference type="PANTHER" id="PTHR13302:SF8">
    <property type="entry name" value="CONSERVED OLIGOMERIC GOLGI COMPLEX SUBUNIT 3"/>
    <property type="match status" value="1"/>
</dbReference>
<dbReference type="GO" id="GO:0016020">
    <property type="term" value="C:membrane"/>
    <property type="evidence" value="ECO:0007669"/>
    <property type="project" value="InterPro"/>
</dbReference>
<feature type="domain" description="Conserved oligomeric Golgi complex subunit 3 C-terminal" evidence="1">
    <location>
        <begin position="1"/>
        <end position="49"/>
    </location>
</feature>